<reference evidence="4" key="1">
    <citation type="journal article" date="2019" name="Int. J. Syst. Evol. Microbiol.">
        <title>The Global Catalogue of Microorganisms (GCM) 10K type strain sequencing project: providing services to taxonomists for standard genome sequencing and annotation.</title>
        <authorList>
            <consortium name="The Broad Institute Genomics Platform"/>
            <consortium name="The Broad Institute Genome Sequencing Center for Infectious Disease"/>
            <person name="Wu L."/>
            <person name="Ma J."/>
        </authorList>
    </citation>
    <scope>NUCLEOTIDE SEQUENCE [LARGE SCALE GENOMIC DNA]</scope>
    <source>
        <strain evidence="4">CECT 8531</strain>
    </source>
</reference>
<name>A0ABV8RIX7_9SPHN</name>
<dbReference type="PANTHER" id="PTHR34477">
    <property type="entry name" value="UPF0213 PROTEIN YHBQ"/>
    <property type="match status" value="1"/>
</dbReference>
<dbReference type="InterPro" id="IPR000305">
    <property type="entry name" value="GIY-YIG_endonuc"/>
</dbReference>
<comment type="caution">
    <text evidence="3">The sequence shown here is derived from an EMBL/GenBank/DDBJ whole genome shotgun (WGS) entry which is preliminary data.</text>
</comment>
<dbReference type="SUPFAM" id="SSF82771">
    <property type="entry name" value="GIY-YIG endonuclease"/>
    <property type="match status" value="1"/>
</dbReference>
<keyword evidence="4" id="KW-1185">Reference proteome</keyword>
<sequence length="111" mass="12838">MREEKQPSVYILASKLYGSLYIGVTSNLVGRIWQHRNGATLGHASKYKIYRLVHFEMFGEMELAIRREKQLKNWHRPWKINLINEHNPHWADLAVGLGLPPLGKKKPPDGP</sequence>
<dbReference type="CDD" id="cd10448">
    <property type="entry name" value="GIY-YIG_unchar_3"/>
    <property type="match status" value="1"/>
</dbReference>
<dbReference type="Proteomes" id="UP001595887">
    <property type="component" value="Unassembled WGS sequence"/>
</dbReference>
<dbReference type="PANTHER" id="PTHR34477:SF5">
    <property type="entry name" value="BSL5627 PROTEIN"/>
    <property type="match status" value="1"/>
</dbReference>
<dbReference type="PROSITE" id="PS50164">
    <property type="entry name" value="GIY_YIG"/>
    <property type="match status" value="1"/>
</dbReference>
<dbReference type="InterPro" id="IPR035901">
    <property type="entry name" value="GIY-YIG_endonuc_sf"/>
</dbReference>
<evidence type="ECO:0000313" key="3">
    <source>
        <dbReference type="EMBL" id="MFC4293316.1"/>
    </source>
</evidence>
<evidence type="ECO:0000259" key="2">
    <source>
        <dbReference type="PROSITE" id="PS50164"/>
    </source>
</evidence>
<dbReference type="InterPro" id="IPR050190">
    <property type="entry name" value="UPF0213_domain"/>
</dbReference>
<dbReference type="SMART" id="SM00465">
    <property type="entry name" value="GIYc"/>
    <property type="match status" value="1"/>
</dbReference>
<dbReference type="EMBL" id="JBHSDH010000013">
    <property type="protein sequence ID" value="MFC4293316.1"/>
    <property type="molecule type" value="Genomic_DNA"/>
</dbReference>
<protein>
    <submittedName>
        <fullName evidence="3">GIY-YIG nuclease family protein</fullName>
    </submittedName>
</protein>
<dbReference type="RefSeq" id="WP_381425069.1">
    <property type="nucleotide sequence ID" value="NZ_JBHSDH010000013.1"/>
</dbReference>
<organism evidence="3 4">
    <name type="scientific">Sphingorhabdus arenilitoris</name>
    <dbReference type="NCBI Taxonomy" id="1490041"/>
    <lineage>
        <taxon>Bacteria</taxon>
        <taxon>Pseudomonadati</taxon>
        <taxon>Pseudomonadota</taxon>
        <taxon>Alphaproteobacteria</taxon>
        <taxon>Sphingomonadales</taxon>
        <taxon>Sphingomonadaceae</taxon>
        <taxon>Sphingorhabdus</taxon>
    </lineage>
</organism>
<feature type="domain" description="GIY-YIG" evidence="2">
    <location>
        <begin position="5"/>
        <end position="81"/>
    </location>
</feature>
<comment type="similarity">
    <text evidence="1">Belongs to the UPF0213 family.</text>
</comment>
<proteinExistence type="inferred from homology"/>
<dbReference type="Gene3D" id="3.40.1440.10">
    <property type="entry name" value="GIY-YIG endonuclease"/>
    <property type="match status" value="1"/>
</dbReference>
<gene>
    <name evidence="3" type="ORF">ACFOWX_12905</name>
</gene>
<accession>A0ABV8RIX7</accession>
<evidence type="ECO:0000313" key="4">
    <source>
        <dbReference type="Proteomes" id="UP001595887"/>
    </source>
</evidence>
<dbReference type="Pfam" id="PF01541">
    <property type="entry name" value="GIY-YIG"/>
    <property type="match status" value="1"/>
</dbReference>
<evidence type="ECO:0000256" key="1">
    <source>
        <dbReference type="ARBA" id="ARBA00007435"/>
    </source>
</evidence>